<dbReference type="HOGENOM" id="CLU_1783601_0_0_11"/>
<dbReference type="AlphaFoldDB" id="A0A097IJ45"/>
<dbReference type="Proteomes" id="UP000029914">
    <property type="component" value="Chromosome"/>
</dbReference>
<evidence type="ECO:0000313" key="3">
    <source>
        <dbReference type="Proteomes" id="UP000029914"/>
    </source>
</evidence>
<name>A0A097IJ45_9CORY</name>
<evidence type="ECO:0000313" key="2">
    <source>
        <dbReference type="EMBL" id="AIT62161.1"/>
    </source>
</evidence>
<feature type="chain" id="PRO_5038966175" evidence="1">
    <location>
        <begin position="21"/>
        <end position="145"/>
    </location>
</feature>
<sequence>MSVLAVGAVACLGLAVPTQAQGGENVDAGSTFAWEDAAREAGAAMLSLLPAGLVSQVHVPGMDVMVGQMRSQIMASNPHLQQHSGMYRDQAARLAAKLGARMAGPEGGALAGAAMAGAGLMAIGYVVPSSTNRESDTSSVGWALS</sequence>
<keyword evidence="3" id="KW-1185">Reference proteome</keyword>
<dbReference type="EMBL" id="CP006764">
    <property type="protein sequence ID" value="AIT62161.1"/>
    <property type="molecule type" value="Genomic_DNA"/>
</dbReference>
<feature type="signal peptide" evidence="1">
    <location>
        <begin position="1"/>
        <end position="20"/>
    </location>
</feature>
<gene>
    <name evidence="2" type="ORF">CDOO_01550</name>
</gene>
<organism evidence="2 3">
    <name type="scientific">Corynebacterium doosanense CAU 212 = DSM 45436</name>
    <dbReference type="NCBI Taxonomy" id="558173"/>
    <lineage>
        <taxon>Bacteria</taxon>
        <taxon>Bacillati</taxon>
        <taxon>Actinomycetota</taxon>
        <taxon>Actinomycetes</taxon>
        <taxon>Mycobacteriales</taxon>
        <taxon>Corynebacteriaceae</taxon>
        <taxon>Corynebacterium</taxon>
    </lineage>
</organism>
<accession>A0A097IJ45</accession>
<protein>
    <submittedName>
        <fullName evidence="2">Uncharacterized protein</fullName>
    </submittedName>
</protein>
<reference evidence="2 3" key="1">
    <citation type="submission" date="2013-09" db="EMBL/GenBank/DDBJ databases">
        <title>Complete genome sequence of Corynebacterium doosanense CAU 212(T) (=DSM 45436(T)), isolated from activated sludge.</title>
        <authorList>
            <person name="Schaffert L."/>
            <person name="Albersmeier A."/>
            <person name="Kalinowski J."/>
            <person name="Ruckert C."/>
        </authorList>
    </citation>
    <scope>NUCLEOTIDE SEQUENCE [LARGE SCALE GENOMIC DNA]</scope>
    <source>
        <strain evidence="2 3">CAU 212</strain>
    </source>
</reference>
<dbReference type="KEGG" id="cdo:CDOO_01550"/>
<keyword evidence="1" id="KW-0732">Signal</keyword>
<proteinExistence type="predicted"/>
<evidence type="ECO:0000256" key="1">
    <source>
        <dbReference type="SAM" id="SignalP"/>
    </source>
</evidence>